<dbReference type="AlphaFoldDB" id="A0AAW7X2T3"/>
<keyword evidence="1" id="KW-0472">Membrane</keyword>
<protein>
    <submittedName>
        <fullName evidence="3">Rhodanese-like domain-containing protein</fullName>
    </submittedName>
</protein>
<comment type="caution">
    <text evidence="3">The sequence shown here is derived from an EMBL/GenBank/DDBJ whole genome shotgun (WGS) entry which is preliminary data.</text>
</comment>
<dbReference type="PROSITE" id="PS50206">
    <property type="entry name" value="RHODANESE_3"/>
    <property type="match status" value="1"/>
</dbReference>
<dbReference type="CDD" id="cd00158">
    <property type="entry name" value="RHOD"/>
    <property type="match status" value="1"/>
</dbReference>
<proteinExistence type="predicted"/>
<dbReference type="Gene3D" id="3.40.250.10">
    <property type="entry name" value="Rhodanese-like domain"/>
    <property type="match status" value="1"/>
</dbReference>
<dbReference type="InterPro" id="IPR021309">
    <property type="entry name" value="YgaP-like_TM"/>
</dbReference>
<dbReference type="EMBL" id="JAUOPB010000001">
    <property type="protein sequence ID" value="MDO6420897.1"/>
    <property type="molecule type" value="Genomic_DNA"/>
</dbReference>
<dbReference type="RefSeq" id="WP_303490009.1">
    <property type="nucleotide sequence ID" value="NZ_JAUOPB010000001.1"/>
</dbReference>
<evidence type="ECO:0000259" key="2">
    <source>
        <dbReference type="PROSITE" id="PS50206"/>
    </source>
</evidence>
<evidence type="ECO:0000313" key="3">
    <source>
        <dbReference type="EMBL" id="MDO6420897.1"/>
    </source>
</evidence>
<feature type="transmembrane region" description="Helical" evidence="1">
    <location>
        <begin position="127"/>
        <end position="145"/>
    </location>
</feature>
<gene>
    <name evidence="3" type="ORF">Q4521_00275</name>
</gene>
<dbReference type="Pfam" id="PF11127">
    <property type="entry name" value="YgaP-like_TM"/>
    <property type="match status" value="1"/>
</dbReference>
<dbReference type="InterPro" id="IPR001763">
    <property type="entry name" value="Rhodanese-like_dom"/>
</dbReference>
<evidence type="ECO:0000256" key="1">
    <source>
        <dbReference type="SAM" id="Phobius"/>
    </source>
</evidence>
<dbReference type="InterPro" id="IPR036873">
    <property type="entry name" value="Rhodanese-like_dom_sf"/>
</dbReference>
<name>A0AAW7X2T3_9GAMM</name>
<accession>A0AAW7X2T3</accession>
<evidence type="ECO:0000313" key="4">
    <source>
        <dbReference type="Proteomes" id="UP001169760"/>
    </source>
</evidence>
<dbReference type="Pfam" id="PF00581">
    <property type="entry name" value="Rhodanese"/>
    <property type="match status" value="1"/>
</dbReference>
<organism evidence="3 4">
    <name type="scientific">Saccharophagus degradans</name>
    <dbReference type="NCBI Taxonomy" id="86304"/>
    <lineage>
        <taxon>Bacteria</taxon>
        <taxon>Pseudomonadati</taxon>
        <taxon>Pseudomonadota</taxon>
        <taxon>Gammaproteobacteria</taxon>
        <taxon>Cellvibrionales</taxon>
        <taxon>Cellvibrionaceae</taxon>
        <taxon>Saccharophagus</taxon>
    </lineage>
</organism>
<sequence length="190" mass="20395">MKNVTRISAADFVNKFNNNSNLTIVDVRTHAEIESEQLQPCHPLPLQELNGSSFDALLNTLNQNNQPCDHIYLMCQSGKRAEIAVEKLADTANCQFVIIEGGMNAVKSAGAKVHKGSRNVISLERQVRIAAGTLVMTGVALGSLVNPYFYYLSGFVGAGLTFAGITDTCGMAMILARLPWNKASSCSSAA</sequence>
<dbReference type="Proteomes" id="UP001169760">
    <property type="component" value="Unassembled WGS sequence"/>
</dbReference>
<feature type="domain" description="Rhodanese" evidence="2">
    <location>
        <begin position="18"/>
        <end position="115"/>
    </location>
</feature>
<keyword evidence="1" id="KW-0812">Transmembrane</keyword>
<keyword evidence="1" id="KW-1133">Transmembrane helix</keyword>
<dbReference type="SUPFAM" id="SSF52821">
    <property type="entry name" value="Rhodanese/Cell cycle control phosphatase"/>
    <property type="match status" value="1"/>
</dbReference>
<reference evidence="3" key="1">
    <citation type="submission" date="2023-07" db="EMBL/GenBank/DDBJ databases">
        <title>Genome content predicts the carbon catabolic preferences of heterotrophic bacteria.</title>
        <authorList>
            <person name="Gralka M."/>
        </authorList>
    </citation>
    <scope>NUCLEOTIDE SEQUENCE</scope>
    <source>
        <strain evidence="3">I3M17_2</strain>
    </source>
</reference>
<feature type="transmembrane region" description="Helical" evidence="1">
    <location>
        <begin position="151"/>
        <end position="175"/>
    </location>
</feature>
<dbReference type="Gene3D" id="6.10.140.1340">
    <property type="match status" value="1"/>
</dbReference>